<dbReference type="FunFam" id="1.20.120.1960:FF:000001">
    <property type="entry name" value="Sulfhydryl oxidase"/>
    <property type="match status" value="1"/>
</dbReference>
<dbReference type="GO" id="GO:0000139">
    <property type="term" value="C:Golgi membrane"/>
    <property type="evidence" value="ECO:0007669"/>
    <property type="project" value="TreeGrafter"/>
</dbReference>
<feature type="domain" description="ERV/ALR sulfhydryl oxidase" evidence="12">
    <location>
        <begin position="398"/>
        <end position="503"/>
    </location>
</feature>
<evidence type="ECO:0000256" key="4">
    <source>
        <dbReference type="ARBA" id="ARBA00022729"/>
    </source>
</evidence>
<dbReference type="InterPro" id="IPR013766">
    <property type="entry name" value="Thioredoxin_domain"/>
</dbReference>
<keyword evidence="4 11" id="KW-0732">Signal</keyword>
<evidence type="ECO:0000256" key="1">
    <source>
        <dbReference type="ARBA" id="ARBA00001974"/>
    </source>
</evidence>
<feature type="domain" description="Thioredoxin" evidence="13">
    <location>
        <begin position="13"/>
        <end position="155"/>
    </location>
</feature>
<dbReference type="Proteomes" id="UP001054837">
    <property type="component" value="Unassembled WGS sequence"/>
</dbReference>
<dbReference type="InterPro" id="IPR040986">
    <property type="entry name" value="QSOX_FAD-bd_dom"/>
</dbReference>
<dbReference type="EMBL" id="BPLQ01002553">
    <property type="protein sequence ID" value="GIX93937.1"/>
    <property type="molecule type" value="Genomic_DNA"/>
</dbReference>
<protein>
    <recommendedName>
        <fullName evidence="10">Sulfhydryl oxidase</fullName>
        <ecNumber evidence="10">1.8.3.2</ecNumber>
    </recommendedName>
</protein>
<evidence type="ECO:0000256" key="5">
    <source>
        <dbReference type="ARBA" id="ARBA00022827"/>
    </source>
</evidence>
<dbReference type="InterPro" id="IPR036249">
    <property type="entry name" value="Thioredoxin-like_sf"/>
</dbReference>
<dbReference type="FunFam" id="1.20.120.310:FF:000001">
    <property type="entry name" value="Sulfhydryl oxidase"/>
    <property type="match status" value="1"/>
</dbReference>
<keyword evidence="5 10" id="KW-0274">FAD</keyword>
<dbReference type="PANTHER" id="PTHR22897">
    <property type="entry name" value="QUIESCIN Q6-RELATED SULFHYDRYL OXIDASE"/>
    <property type="match status" value="1"/>
</dbReference>
<dbReference type="AlphaFoldDB" id="A0AAV4P9I0"/>
<keyword evidence="6 10" id="KW-0560">Oxidoreductase</keyword>
<evidence type="ECO:0000256" key="9">
    <source>
        <dbReference type="ARBA" id="ARBA00048864"/>
    </source>
</evidence>
<dbReference type="GO" id="GO:0005615">
    <property type="term" value="C:extracellular space"/>
    <property type="evidence" value="ECO:0007669"/>
    <property type="project" value="TreeGrafter"/>
</dbReference>
<dbReference type="GO" id="GO:0016971">
    <property type="term" value="F:flavin-dependent sulfhydryl oxidase activity"/>
    <property type="evidence" value="ECO:0007669"/>
    <property type="project" value="InterPro"/>
</dbReference>
<dbReference type="GO" id="GO:0003756">
    <property type="term" value="F:protein disulfide isomerase activity"/>
    <property type="evidence" value="ECO:0007669"/>
    <property type="project" value="TreeGrafter"/>
</dbReference>
<dbReference type="InterPro" id="IPR039798">
    <property type="entry name" value="Sulfhydryl_oxidase"/>
</dbReference>
<feature type="chain" id="PRO_5043495397" description="Sulfhydryl oxidase" evidence="11">
    <location>
        <begin position="24"/>
        <end position="591"/>
    </location>
</feature>
<organism evidence="14 15">
    <name type="scientific">Caerostris darwini</name>
    <dbReference type="NCBI Taxonomy" id="1538125"/>
    <lineage>
        <taxon>Eukaryota</taxon>
        <taxon>Metazoa</taxon>
        <taxon>Ecdysozoa</taxon>
        <taxon>Arthropoda</taxon>
        <taxon>Chelicerata</taxon>
        <taxon>Arachnida</taxon>
        <taxon>Araneae</taxon>
        <taxon>Araneomorphae</taxon>
        <taxon>Entelegynae</taxon>
        <taxon>Araneoidea</taxon>
        <taxon>Araneidae</taxon>
        <taxon>Caerostris</taxon>
    </lineage>
</organism>
<keyword evidence="8" id="KW-0325">Glycoprotein</keyword>
<evidence type="ECO:0000313" key="14">
    <source>
        <dbReference type="EMBL" id="GIX93937.1"/>
    </source>
</evidence>
<dbReference type="InterPro" id="IPR036774">
    <property type="entry name" value="ERV/ALR_sulphydryl_oxid_sf"/>
</dbReference>
<evidence type="ECO:0000256" key="8">
    <source>
        <dbReference type="ARBA" id="ARBA00023180"/>
    </source>
</evidence>
<dbReference type="Pfam" id="PF18371">
    <property type="entry name" value="FAD_SOX"/>
    <property type="match status" value="1"/>
</dbReference>
<evidence type="ECO:0000256" key="7">
    <source>
        <dbReference type="ARBA" id="ARBA00023157"/>
    </source>
</evidence>
<comment type="similarity">
    <text evidence="2">Belongs to the quiescin-sulfhydryl oxidase (QSOX) family.</text>
</comment>
<dbReference type="Pfam" id="PF00085">
    <property type="entry name" value="Thioredoxin"/>
    <property type="match status" value="1"/>
</dbReference>
<gene>
    <name evidence="14" type="primary">Qsox1</name>
    <name evidence="14" type="ORF">CDAR_480891</name>
</gene>
<dbReference type="PROSITE" id="PS51352">
    <property type="entry name" value="THIOREDOXIN_2"/>
    <property type="match status" value="1"/>
</dbReference>
<dbReference type="InterPro" id="IPR042568">
    <property type="entry name" value="QSOX_FAD-bd_sf"/>
</dbReference>
<evidence type="ECO:0000256" key="2">
    <source>
        <dbReference type="ARBA" id="ARBA00006041"/>
    </source>
</evidence>
<keyword evidence="15" id="KW-1185">Reference proteome</keyword>
<evidence type="ECO:0000256" key="6">
    <source>
        <dbReference type="ARBA" id="ARBA00023002"/>
    </source>
</evidence>
<dbReference type="Gene3D" id="1.20.120.310">
    <property type="entry name" value="ERV/ALR sulfhydryl oxidase domain"/>
    <property type="match status" value="1"/>
</dbReference>
<dbReference type="PANTHER" id="PTHR22897:SF8">
    <property type="entry name" value="SULFHYDRYL OXIDASE"/>
    <property type="match status" value="1"/>
</dbReference>
<dbReference type="Gene3D" id="3.40.30.10">
    <property type="entry name" value="Glutaredoxin"/>
    <property type="match status" value="2"/>
</dbReference>
<comment type="catalytic activity">
    <reaction evidence="9 10">
        <text>2 R'C(R)SH + O2 = R'C(R)S-S(R)CR' + H2O2</text>
        <dbReference type="Rhea" id="RHEA:17357"/>
        <dbReference type="ChEBI" id="CHEBI:15379"/>
        <dbReference type="ChEBI" id="CHEBI:16240"/>
        <dbReference type="ChEBI" id="CHEBI:16520"/>
        <dbReference type="ChEBI" id="CHEBI:17412"/>
        <dbReference type="EC" id="1.8.3.2"/>
    </reaction>
</comment>
<name>A0AAV4P9I0_9ARAC</name>
<proteinExistence type="inferred from homology"/>
<sequence>MTKCTQYLLYALVLVFVFSPSLALNSRASSLYSEDDPLSELNSTLFNKRVLGSSKVWIIEFYNNWCGHCIRYAPTWKQFAREIATWKRIVGIAVVNCNDAQNVKLCRFYEVESFPTIKMFWLNTLPNDTGTIINGNRDIISLENHVVDFLETNWDKGVPSDWPVLKAIQMENLADITEAMPDRKQSVMLFVEFPDSHVGCKIILDISFQISVSVSRILTTSEKLMTDLDTEVSNTTVPFLTRVYRNNFQMPLLKFTRYDNDSYIRDQIFKFLAGIPRNVGKKIEDFLPDEQLKNNISNINAAYMIDLENAVYNSLSKEIGVVKLIEGEKLKALTNYLHVLEKYFPGNPYMMKYLTNFYNWVASKAAISGEEFVEAMQAKQNKKHYLHPMRPWVGCQGSEPKYRGYPCSLWMLFHTLTVQADKKSKEMMNGPKGKDVLFIIRDYVKYFFTCEECSKNFLKMAHNLETEVGNSQEAVLWLWEGHNKVNNRLSGDVTEDPQYPKVQFPSVEDCPKCVLRIDNEANEIIWDKPVVLEFLHNFYDKKNILSYSQRKTHRSLINDQINAANTAMGIKFILFLTSAPLLLSTLTFTRL</sequence>
<comment type="caution">
    <text evidence="14">The sequence shown here is derived from an EMBL/GenBank/DDBJ whole genome shotgun (WGS) entry which is preliminary data.</text>
</comment>
<dbReference type="Gene3D" id="1.20.120.1960">
    <property type="entry name" value="QSOX sulfhydryl oxidase domain"/>
    <property type="match status" value="1"/>
</dbReference>
<dbReference type="GO" id="GO:0006457">
    <property type="term" value="P:protein folding"/>
    <property type="evidence" value="ECO:0007669"/>
    <property type="project" value="TreeGrafter"/>
</dbReference>
<dbReference type="PROSITE" id="PS51324">
    <property type="entry name" value="ERV_ALR"/>
    <property type="match status" value="1"/>
</dbReference>
<keyword evidence="3 10" id="KW-0285">Flavoprotein</keyword>
<keyword evidence="7" id="KW-1015">Disulfide bond</keyword>
<reference evidence="14 15" key="1">
    <citation type="submission" date="2021-06" db="EMBL/GenBank/DDBJ databases">
        <title>Caerostris darwini draft genome.</title>
        <authorList>
            <person name="Kono N."/>
            <person name="Arakawa K."/>
        </authorList>
    </citation>
    <scope>NUCLEOTIDE SEQUENCE [LARGE SCALE GENOMIC DNA]</scope>
</reference>
<dbReference type="Pfam" id="PF04777">
    <property type="entry name" value="Evr1_Alr"/>
    <property type="match status" value="1"/>
</dbReference>
<evidence type="ECO:0000259" key="12">
    <source>
        <dbReference type="PROSITE" id="PS51324"/>
    </source>
</evidence>
<evidence type="ECO:0000259" key="13">
    <source>
        <dbReference type="PROSITE" id="PS51352"/>
    </source>
</evidence>
<evidence type="ECO:0000313" key="15">
    <source>
        <dbReference type="Proteomes" id="UP001054837"/>
    </source>
</evidence>
<dbReference type="InterPro" id="IPR017905">
    <property type="entry name" value="ERV/ALR_sulphydryl_oxidase"/>
</dbReference>
<dbReference type="SUPFAM" id="SSF69000">
    <property type="entry name" value="FAD-dependent thiol oxidase"/>
    <property type="match status" value="1"/>
</dbReference>
<dbReference type="EC" id="1.8.3.2" evidence="10"/>
<evidence type="ECO:0000256" key="3">
    <source>
        <dbReference type="ARBA" id="ARBA00022630"/>
    </source>
</evidence>
<comment type="cofactor">
    <cofactor evidence="1 10">
        <name>FAD</name>
        <dbReference type="ChEBI" id="CHEBI:57692"/>
    </cofactor>
</comment>
<accession>A0AAV4P9I0</accession>
<feature type="signal peptide" evidence="11">
    <location>
        <begin position="1"/>
        <end position="23"/>
    </location>
</feature>
<evidence type="ECO:0000256" key="11">
    <source>
        <dbReference type="SAM" id="SignalP"/>
    </source>
</evidence>
<evidence type="ECO:0000256" key="10">
    <source>
        <dbReference type="RuleBase" id="RU371123"/>
    </source>
</evidence>
<dbReference type="SUPFAM" id="SSF52833">
    <property type="entry name" value="Thioredoxin-like"/>
    <property type="match status" value="1"/>
</dbReference>